<dbReference type="VEuPathDB" id="FungiDB:BO82DRAFT_71882"/>
<dbReference type="RefSeq" id="XP_025492191.1">
    <property type="nucleotide sequence ID" value="XM_025641490.1"/>
</dbReference>
<reference evidence="2 3" key="1">
    <citation type="submission" date="2016-12" db="EMBL/GenBank/DDBJ databases">
        <title>The genomes of Aspergillus section Nigri reveals drivers in fungal speciation.</title>
        <authorList>
            <consortium name="DOE Joint Genome Institute"/>
            <person name="Vesth T.C."/>
            <person name="Nybo J."/>
            <person name="Theobald S."/>
            <person name="Brandl J."/>
            <person name="Frisvad J.C."/>
            <person name="Nielsen K.F."/>
            <person name="Lyhne E.K."/>
            <person name="Kogle M.E."/>
            <person name="Kuo A."/>
            <person name="Riley R."/>
            <person name="Clum A."/>
            <person name="Nolan M."/>
            <person name="Lipzen A."/>
            <person name="Salamov A."/>
            <person name="Henrissat B."/>
            <person name="Wiebenga A."/>
            <person name="De Vries R.P."/>
            <person name="Grigoriev I.V."/>
            <person name="Mortensen U.H."/>
            <person name="Andersen M.R."/>
            <person name="Baker S.E."/>
        </authorList>
    </citation>
    <scope>NUCLEOTIDE SEQUENCE [LARGE SCALE GENOMIC DNA]</scope>
    <source>
        <strain evidence="2 3">CBS 121591</strain>
    </source>
</reference>
<organism evidence="2 3">
    <name type="scientific">Aspergillus uvarum CBS 121591</name>
    <dbReference type="NCBI Taxonomy" id="1448315"/>
    <lineage>
        <taxon>Eukaryota</taxon>
        <taxon>Fungi</taxon>
        <taxon>Dikarya</taxon>
        <taxon>Ascomycota</taxon>
        <taxon>Pezizomycotina</taxon>
        <taxon>Eurotiomycetes</taxon>
        <taxon>Eurotiomycetidae</taxon>
        <taxon>Eurotiales</taxon>
        <taxon>Aspergillaceae</taxon>
        <taxon>Aspergillus</taxon>
        <taxon>Aspergillus subgen. Circumdati</taxon>
    </lineage>
</organism>
<feature type="region of interest" description="Disordered" evidence="1">
    <location>
        <begin position="35"/>
        <end position="119"/>
    </location>
</feature>
<evidence type="ECO:0000313" key="3">
    <source>
        <dbReference type="Proteomes" id="UP000248340"/>
    </source>
</evidence>
<dbReference type="EMBL" id="KZ821698">
    <property type="protein sequence ID" value="PYH81991.1"/>
    <property type="molecule type" value="Genomic_DNA"/>
</dbReference>
<protein>
    <submittedName>
        <fullName evidence="2">Uncharacterized protein</fullName>
    </submittedName>
</protein>
<gene>
    <name evidence="2" type="ORF">BO82DRAFT_71882</name>
</gene>
<dbReference type="Proteomes" id="UP000248340">
    <property type="component" value="Unassembled WGS sequence"/>
</dbReference>
<dbReference type="GeneID" id="37144232"/>
<sequence length="150" mass="16835">MLISHAYWSDRAVRLEQPPILPLQTTTAPSLTTHLDLIHPSPQLPTTKSTRDLRIPPTQNLPTASYPLTPRHHPLHSSFPNPSPHALHNPISSPSPPPPYPSQHKKKSRPMSTTSKPRALSNPIQNLLVKGHVYSICAAIWGFWFRFTFP</sequence>
<keyword evidence="3" id="KW-1185">Reference proteome</keyword>
<proteinExistence type="predicted"/>
<accession>A0A319CE38</accession>
<evidence type="ECO:0000256" key="1">
    <source>
        <dbReference type="SAM" id="MobiDB-lite"/>
    </source>
</evidence>
<dbReference type="AlphaFoldDB" id="A0A319CE38"/>
<evidence type="ECO:0000313" key="2">
    <source>
        <dbReference type="EMBL" id="PYH81991.1"/>
    </source>
</evidence>
<name>A0A319CE38_9EURO</name>